<evidence type="ECO:0000256" key="5">
    <source>
        <dbReference type="RuleBase" id="RU003939"/>
    </source>
</evidence>
<dbReference type="RefSeq" id="WP_161385476.1">
    <property type="nucleotide sequence ID" value="NZ_ARXX01000109.1"/>
</dbReference>
<feature type="region of interest" description="Disordered" evidence="6">
    <location>
        <begin position="80"/>
        <end position="108"/>
    </location>
</feature>
<evidence type="ECO:0000256" key="3">
    <source>
        <dbReference type="ARBA" id="ARBA00023067"/>
    </source>
</evidence>
<name>A0ABS0AWD9_9GAMM</name>
<keyword evidence="4 7" id="KW-0238">DNA-binding</keyword>
<evidence type="ECO:0000256" key="4">
    <source>
        <dbReference type="ARBA" id="ARBA00023125"/>
    </source>
</evidence>
<protein>
    <submittedName>
        <fullName evidence="7">Histone family protein DNA-binding protein</fullName>
    </submittedName>
</protein>
<evidence type="ECO:0000313" key="7">
    <source>
        <dbReference type="EMBL" id="MBF5058458.1"/>
    </source>
</evidence>
<dbReference type="EMBL" id="ARXX01000109">
    <property type="protein sequence ID" value="MBF5058458.1"/>
    <property type="molecule type" value="Genomic_DNA"/>
</dbReference>
<comment type="function">
    <text evidence="1">Histone-like DNA-binding protein which is capable of wrapping DNA to stabilize it, and thus to prevent its denaturation under extreme environmental conditions.</text>
</comment>
<sequence>MNKKELVEAVAAETGLTKHQARKAVDAVFESIEDALKRGDRVSLIGFGTFTVQKRAARMGRNPRTGVTMKIPATKRPVLSAGKKLSKAISGGTDDPGPSITAKGKRRK</sequence>
<dbReference type="InterPro" id="IPR000119">
    <property type="entry name" value="Hist_DNA-bd"/>
</dbReference>
<comment type="caution">
    <text evidence="7">The sequence shown here is derived from an EMBL/GenBank/DDBJ whole genome shotgun (WGS) entry which is preliminary data.</text>
</comment>
<evidence type="ECO:0000256" key="1">
    <source>
        <dbReference type="ARBA" id="ARBA00003819"/>
    </source>
</evidence>
<dbReference type="CDD" id="cd13831">
    <property type="entry name" value="HU"/>
    <property type="match status" value="1"/>
</dbReference>
<dbReference type="PANTHER" id="PTHR33175">
    <property type="entry name" value="DNA-BINDING PROTEIN HU"/>
    <property type="match status" value="1"/>
</dbReference>
<evidence type="ECO:0000313" key="8">
    <source>
        <dbReference type="Proteomes" id="UP000662703"/>
    </source>
</evidence>
<evidence type="ECO:0000256" key="6">
    <source>
        <dbReference type="SAM" id="MobiDB-lite"/>
    </source>
</evidence>
<evidence type="ECO:0000256" key="2">
    <source>
        <dbReference type="ARBA" id="ARBA00010529"/>
    </source>
</evidence>
<dbReference type="SUPFAM" id="SSF47729">
    <property type="entry name" value="IHF-like DNA-binding proteins"/>
    <property type="match status" value="1"/>
</dbReference>
<gene>
    <name evidence="7" type="ORF">Y5W_03752</name>
</gene>
<accession>A0ABS0AWD9</accession>
<organism evidence="7 8">
    <name type="scientific">Alloalcanivorax profundimaris</name>
    <dbReference type="NCBI Taxonomy" id="2735259"/>
    <lineage>
        <taxon>Bacteria</taxon>
        <taxon>Pseudomonadati</taxon>
        <taxon>Pseudomonadota</taxon>
        <taxon>Gammaproteobacteria</taxon>
        <taxon>Oceanospirillales</taxon>
        <taxon>Alcanivoracaceae</taxon>
        <taxon>Alloalcanivorax</taxon>
    </lineage>
</organism>
<dbReference type="Pfam" id="PF00216">
    <property type="entry name" value="Bac_DNA_binding"/>
    <property type="match status" value="1"/>
</dbReference>
<dbReference type="Gene3D" id="4.10.520.10">
    <property type="entry name" value="IHF-like DNA-binding proteins"/>
    <property type="match status" value="1"/>
</dbReference>
<dbReference type="InterPro" id="IPR010992">
    <property type="entry name" value="IHF-like_DNA-bd_dom_sf"/>
</dbReference>
<dbReference type="PROSITE" id="PS00045">
    <property type="entry name" value="HISTONE_LIKE"/>
    <property type="match status" value="1"/>
</dbReference>
<dbReference type="GO" id="GO:0003677">
    <property type="term" value="F:DNA binding"/>
    <property type="evidence" value="ECO:0007669"/>
    <property type="project" value="UniProtKB-KW"/>
</dbReference>
<keyword evidence="8" id="KW-1185">Reference proteome</keyword>
<dbReference type="PRINTS" id="PR01727">
    <property type="entry name" value="DNABINDINGHU"/>
</dbReference>
<dbReference type="PANTHER" id="PTHR33175:SF3">
    <property type="entry name" value="DNA-BINDING PROTEIN HU-BETA"/>
    <property type="match status" value="1"/>
</dbReference>
<comment type="similarity">
    <text evidence="2 5">Belongs to the bacterial histone-like protein family.</text>
</comment>
<keyword evidence="3" id="KW-0226">DNA condensation</keyword>
<dbReference type="Proteomes" id="UP000662703">
    <property type="component" value="Unassembled WGS sequence"/>
</dbReference>
<dbReference type="InterPro" id="IPR020816">
    <property type="entry name" value="Histone-like_DNA-bd_CS"/>
</dbReference>
<proteinExistence type="inferred from homology"/>
<dbReference type="SMART" id="SM00411">
    <property type="entry name" value="BHL"/>
    <property type="match status" value="1"/>
</dbReference>
<reference evidence="7 8" key="1">
    <citation type="submission" date="2012-09" db="EMBL/GenBank/DDBJ databases">
        <title>Genome Sequence of alkane-degrading Bacterium Alcanivorax sp. 521-1.</title>
        <authorList>
            <person name="Lai Q."/>
            <person name="Shao Z."/>
        </authorList>
    </citation>
    <scope>NUCLEOTIDE SEQUENCE [LARGE SCALE GENOMIC DNA]</scope>
    <source>
        <strain evidence="7 8">521-1</strain>
    </source>
</reference>